<gene>
    <name evidence="9" type="ORF">IV53_GL000535</name>
</gene>
<dbReference type="OrthoDB" id="9813074at2"/>
<evidence type="ECO:0000256" key="4">
    <source>
        <dbReference type="ARBA" id="ARBA00022801"/>
    </source>
</evidence>
<evidence type="ECO:0000256" key="6">
    <source>
        <dbReference type="ARBA" id="ARBA00023136"/>
    </source>
</evidence>
<sequence>MTFSGGSTNIATLLRFGAVYSPFVAAGQWWRLFTAMFIHIGIEHLLFNMVTLYFIGTQIEMIFGAKRYLGIYLLSGLGGNLVTFAFDPNSISAGASTAIFGLFGAYLMLIESYRDNPVIQFLARQFLIFIVINVVFTFFGNAVYGHLGGLGYGFLASYLITPRNLDSIPRTKRVVSLIAMVLISIMLWKIGMY</sequence>
<feature type="domain" description="Peptidase S54 rhomboid" evidence="8">
    <location>
        <begin position="27"/>
        <end position="161"/>
    </location>
</feature>
<evidence type="ECO:0000256" key="7">
    <source>
        <dbReference type="SAM" id="Phobius"/>
    </source>
</evidence>
<dbReference type="InterPro" id="IPR035952">
    <property type="entry name" value="Rhomboid-like_sf"/>
</dbReference>
<reference evidence="9 10" key="1">
    <citation type="journal article" date="2015" name="Genome Announc.">
        <title>Expanding the biotechnology potential of lactobacilli through comparative genomics of 213 strains and associated genera.</title>
        <authorList>
            <person name="Sun Z."/>
            <person name="Harris H.M."/>
            <person name="McCann A."/>
            <person name="Guo C."/>
            <person name="Argimon S."/>
            <person name="Zhang W."/>
            <person name="Yang X."/>
            <person name="Jeffery I.B."/>
            <person name="Cooney J.C."/>
            <person name="Kagawa T.F."/>
            <person name="Liu W."/>
            <person name="Song Y."/>
            <person name="Salvetti E."/>
            <person name="Wrobel A."/>
            <person name="Rasinkangas P."/>
            <person name="Parkhill J."/>
            <person name="Rea M.C."/>
            <person name="O'Sullivan O."/>
            <person name="Ritari J."/>
            <person name="Douillard F.P."/>
            <person name="Paul Ross R."/>
            <person name="Yang R."/>
            <person name="Briner A.E."/>
            <person name="Felis G.E."/>
            <person name="de Vos W.M."/>
            <person name="Barrangou R."/>
            <person name="Klaenhammer T.R."/>
            <person name="Caufield P.W."/>
            <person name="Cui Y."/>
            <person name="Zhang H."/>
            <person name="O'Toole P.W."/>
        </authorList>
    </citation>
    <scope>NUCLEOTIDE SEQUENCE [LARGE SCALE GENOMIC DNA]</scope>
    <source>
        <strain evidence="9 10">DSM 22408</strain>
    </source>
</reference>
<dbReference type="InterPro" id="IPR050925">
    <property type="entry name" value="Rhomboid_protease_S54"/>
</dbReference>
<evidence type="ECO:0000256" key="2">
    <source>
        <dbReference type="ARBA" id="ARBA00009045"/>
    </source>
</evidence>
<keyword evidence="4" id="KW-0378">Hydrolase</keyword>
<evidence type="ECO:0000256" key="3">
    <source>
        <dbReference type="ARBA" id="ARBA00022692"/>
    </source>
</evidence>
<feature type="transmembrane region" description="Helical" evidence="7">
    <location>
        <begin position="121"/>
        <end position="138"/>
    </location>
</feature>
<dbReference type="GO" id="GO:0016020">
    <property type="term" value="C:membrane"/>
    <property type="evidence" value="ECO:0007669"/>
    <property type="project" value="UniProtKB-SubCell"/>
</dbReference>
<feature type="transmembrane region" description="Helical" evidence="7">
    <location>
        <begin position="68"/>
        <end position="85"/>
    </location>
</feature>
<feature type="transmembrane region" description="Helical" evidence="7">
    <location>
        <begin position="36"/>
        <end position="56"/>
    </location>
</feature>
<evidence type="ECO:0000256" key="1">
    <source>
        <dbReference type="ARBA" id="ARBA00004141"/>
    </source>
</evidence>
<dbReference type="SUPFAM" id="SSF144091">
    <property type="entry name" value="Rhomboid-like"/>
    <property type="match status" value="1"/>
</dbReference>
<name>A0A0R2KPJ5_9LACO</name>
<dbReference type="PANTHER" id="PTHR43731">
    <property type="entry name" value="RHOMBOID PROTEASE"/>
    <property type="match status" value="1"/>
</dbReference>
<keyword evidence="6 7" id="KW-0472">Membrane</keyword>
<dbReference type="Proteomes" id="UP000051500">
    <property type="component" value="Unassembled WGS sequence"/>
</dbReference>
<organism evidence="9 10">
    <name type="scientific">Ligilactobacillus ceti DSM 22408</name>
    <dbReference type="NCBI Taxonomy" id="1122146"/>
    <lineage>
        <taxon>Bacteria</taxon>
        <taxon>Bacillati</taxon>
        <taxon>Bacillota</taxon>
        <taxon>Bacilli</taxon>
        <taxon>Lactobacillales</taxon>
        <taxon>Lactobacillaceae</taxon>
        <taxon>Ligilactobacillus</taxon>
    </lineage>
</organism>
<feature type="transmembrane region" description="Helical" evidence="7">
    <location>
        <begin position="173"/>
        <end position="191"/>
    </location>
</feature>
<feature type="transmembrane region" description="Helical" evidence="7">
    <location>
        <begin position="12"/>
        <end position="30"/>
    </location>
</feature>
<evidence type="ECO:0000259" key="8">
    <source>
        <dbReference type="Pfam" id="PF01694"/>
    </source>
</evidence>
<proteinExistence type="inferred from homology"/>
<comment type="subcellular location">
    <subcellularLocation>
        <location evidence="1">Membrane</location>
        <topology evidence="1">Multi-pass membrane protein</topology>
    </subcellularLocation>
</comment>
<keyword evidence="5 7" id="KW-1133">Transmembrane helix</keyword>
<protein>
    <submittedName>
        <fullName evidence="9">S54 family peptidase</fullName>
    </submittedName>
</protein>
<dbReference type="InterPro" id="IPR022764">
    <property type="entry name" value="Peptidase_S54_rhomboid_dom"/>
</dbReference>
<dbReference type="PATRIC" id="fig|1122146.4.peg.550"/>
<keyword evidence="3 7" id="KW-0812">Transmembrane</keyword>
<dbReference type="AlphaFoldDB" id="A0A0R2KPJ5"/>
<comment type="similarity">
    <text evidence="2">Belongs to the peptidase S54 family.</text>
</comment>
<dbReference type="Pfam" id="PF01694">
    <property type="entry name" value="Rhomboid"/>
    <property type="match status" value="1"/>
</dbReference>
<evidence type="ECO:0000256" key="5">
    <source>
        <dbReference type="ARBA" id="ARBA00022989"/>
    </source>
</evidence>
<accession>A0A0R2KPJ5</accession>
<evidence type="ECO:0000313" key="9">
    <source>
        <dbReference type="EMBL" id="KRN88570.1"/>
    </source>
</evidence>
<dbReference type="EMBL" id="JQBZ01000025">
    <property type="protein sequence ID" value="KRN88570.1"/>
    <property type="molecule type" value="Genomic_DNA"/>
</dbReference>
<feature type="transmembrane region" description="Helical" evidence="7">
    <location>
        <begin position="91"/>
        <end position="109"/>
    </location>
</feature>
<keyword evidence="10" id="KW-1185">Reference proteome</keyword>
<dbReference type="PANTHER" id="PTHR43731:SF14">
    <property type="entry name" value="PRESENILIN-ASSOCIATED RHOMBOID-LIKE PROTEIN, MITOCHONDRIAL"/>
    <property type="match status" value="1"/>
</dbReference>
<dbReference type="STRING" id="1122146.IV53_GL000535"/>
<evidence type="ECO:0000313" key="10">
    <source>
        <dbReference type="Proteomes" id="UP000051500"/>
    </source>
</evidence>
<comment type="caution">
    <text evidence="9">The sequence shown here is derived from an EMBL/GenBank/DDBJ whole genome shotgun (WGS) entry which is preliminary data.</text>
</comment>
<dbReference type="eggNOG" id="COG0705">
    <property type="taxonomic scope" value="Bacteria"/>
</dbReference>
<dbReference type="Gene3D" id="1.20.1540.10">
    <property type="entry name" value="Rhomboid-like"/>
    <property type="match status" value="1"/>
</dbReference>
<dbReference type="GO" id="GO:0004252">
    <property type="term" value="F:serine-type endopeptidase activity"/>
    <property type="evidence" value="ECO:0007669"/>
    <property type="project" value="InterPro"/>
</dbReference>